<evidence type="ECO:0000313" key="1">
    <source>
        <dbReference type="EMBL" id="KAK3706523.1"/>
    </source>
</evidence>
<sequence length="774" mass="84295">MAGDTSLDGLAMQIMAKAYRQPVAAEELRELVSNLPTAILNERTQAESARVELRREIDRLKSSPAYHQAGTTVSYNGTPQQSSTYINIHQSPTSRKDAEIQTLRTQNDNSKAEIRKLRAQFEASEAGREIQKLRSANGSLHRDVNIGQKEIQRLTSLNTSINGDVRALRKELAGLKTTATGRLVSNGGVAPNGSAAVQHVAVKRFDQREREMYKRQNKAMDDEDNFVDGSMTTAAAPPGVVRHDLTKSLAQTKQAPIVNLESRLMKSNRSATRDPRLELASYAAIGRTLPSAQGPRALMQGAVPDPLGSESSLDSHLSRNAALFGMRMETHSSHKKRSNSGNIDGSTAKKIKPESTDTKTSIAGKKRSASEELDGGLAKRSRVQKSEDHSSLVNVRKPICLQCRDSILECNGKSPCSNCDPHNRTCIYMPCPRGDACALGGCGYTHDGNVSVFNEPGRHVLGSSAALMPMPEAQKSTTAPVAAAQIEARRLLVVGLAYETTERDLKDFFKDFNIDYINFAWKGLTGFAFVDVHTSGEAETAIAQLNGGKLLGRKLKIELSSRPKLDICHDKGDDNAATRDVHSGTAVSQQDPSHAASDEPCRPILGSSPETYKAARPQSAPAVTDRVRATRLSVANIPRDFTEKMMSDYMNSMSYQVEGVTLVHKGFFCMDVPTLAQAQDIVAKLDGVMVEGWPLRSHIVRKPLTLRNCDDADETRLPAVVSSTGALQQIPGDGYAEAVDRLILGVKAETQQLTEDEAHRLWPSTLLKYEGNDG</sequence>
<dbReference type="EMBL" id="JAUTXU010000119">
    <property type="protein sequence ID" value="KAK3706523.1"/>
    <property type="molecule type" value="Genomic_DNA"/>
</dbReference>
<protein>
    <submittedName>
        <fullName evidence="1">Uncharacterized protein</fullName>
    </submittedName>
</protein>
<keyword evidence="2" id="KW-1185">Reference proteome</keyword>
<comment type="caution">
    <text evidence="1">The sequence shown here is derived from an EMBL/GenBank/DDBJ whole genome shotgun (WGS) entry which is preliminary data.</text>
</comment>
<reference evidence="1" key="1">
    <citation type="submission" date="2023-07" db="EMBL/GenBank/DDBJ databases">
        <title>Black Yeasts Isolated from many extreme environments.</title>
        <authorList>
            <person name="Coleine C."/>
            <person name="Stajich J.E."/>
            <person name="Selbmann L."/>
        </authorList>
    </citation>
    <scope>NUCLEOTIDE SEQUENCE</scope>
    <source>
        <strain evidence="1">CCFEE 5714</strain>
    </source>
</reference>
<name>A0ACC3MYX9_9PEZI</name>
<evidence type="ECO:0000313" key="2">
    <source>
        <dbReference type="Proteomes" id="UP001281147"/>
    </source>
</evidence>
<dbReference type="Proteomes" id="UP001281147">
    <property type="component" value="Unassembled WGS sequence"/>
</dbReference>
<accession>A0ACC3MYX9</accession>
<organism evidence="1 2">
    <name type="scientific">Vermiconidia calcicola</name>
    <dbReference type="NCBI Taxonomy" id="1690605"/>
    <lineage>
        <taxon>Eukaryota</taxon>
        <taxon>Fungi</taxon>
        <taxon>Dikarya</taxon>
        <taxon>Ascomycota</taxon>
        <taxon>Pezizomycotina</taxon>
        <taxon>Dothideomycetes</taxon>
        <taxon>Dothideomycetidae</taxon>
        <taxon>Mycosphaerellales</taxon>
        <taxon>Extremaceae</taxon>
        <taxon>Vermiconidia</taxon>
    </lineage>
</organism>
<proteinExistence type="predicted"/>
<gene>
    <name evidence="1" type="ORF">LTR37_012733</name>
</gene>